<comment type="caution">
    <text evidence="1">The sequence shown here is derived from an EMBL/GenBank/DDBJ whole genome shotgun (WGS) entry which is preliminary data.</text>
</comment>
<proteinExistence type="predicted"/>
<keyword evidence="2" id="KW-1185">Reference proteome</keyword>
<accession>A0ABN7NG96</accession>
<reference evidence="1" key="1">
    <citation type="submission" date="2021-03" db="EMBL/GenBank/DDBJ databases">
        <authorList>
            <person name="Tran Van P."/>
        </authorList>
    </citation>
    <scope>NUCLEOTIDE SEQUENCE</scope>
</reference>
<evidence type="ECO:0000313" key="1">
    <source>
        <dbReference type="EMBL" id="CAG2053523.1"/>
    </source>
</evidence>
<evidence type="ECO:0000313" key="2">
    <source>
        <dbReference type="Proteomes" id="UP001153148"/>
    </source>
</evidence>
<name>A0ABN7NG96_TIMPD</name>
<organism evidence="1 2">
    <name type="scientific">Timema podura</name>
    <name type="common">Walking stick</name>
    <dbReference type="NCBI Taxonomy" id="61482"/>
    <lineage>
        <taxon>Eukaryota</taxon>
        <taxon>Metazoa</taxon>
        <taxon>Ecdysozoa</taxon>
        <taxon>Arthropoda</taxon>
        <taxon>Hexapoda</taxon>
        <taxon>Insecta</taxon>
        <taxon>Pterygota</taxon>
        <taxon>Neoptera</taxon>
        <taxon>Polyneoptera</taxon>
        <taxon>Phasmatodea</taxon>
        <taxon>Timematodea</taxon>
        <taxon>Timematoidea</taxon>
        <taxon>Timematidae</taxon>
        <taxon>Timema</taxon>
    </lineage>
</organism>
<gene>
    <name evidence="1" type="ORF">TPAB3V08_LOCUS575</name>
</gene>
<dbReference type="EMBL" id="CAJPIN010000456">
    <property type="protein sequence ID" value="CAG2053523.1"/>
    <property type="molecule type" value="Genomic_DNA"/>
</dbReference>
<dbReference type="Proteomes" id="UP001153148">
    <property type="component" value="Unassembled WGS sequence"/>
</dbReference>
<sequence length="343" mass="37714">MSPAPAQIALLNTHQEMGLPNGLTLSVLDPYLNVFVELTKNAGDILNRLPFCHDGVGRNHLDSNSDLGLEENELGYGETRRSSIHRMCLKLMEKAGQKAHVTSLLEAVAQKWVGLCGAVSLNADKGWRWQHGGARLLGFWAYGPGPRHLYRKSRDRKVASVSRSKWLRLPPGIGERHEPPVPVQPVSPTFPGAGVGAFRYRPRNCPGPRCPGFCGAIFVPYQFTGAKSSVGRLPRGRRGDAPLSPFWELLDPECSGAGYQGHDIPGADQLVAHKTTEIEEWEGDESLGTDSHCYCSPPYGLVVVAASKDRFIYSMPFADNAWRSVAMATIQNCFWICDFLCRG</sequence>
<protein>
    <submittedName>
        <fullName evidence="1">Uncharacterized protein</fullName>
    </submittedName>
</protein>